<evidence type="ECO:0000313" key="1">
    <source>
        <dbReference type="Ensembl" id="ENSLLTP00000013803.1"/>
    </source>
</evidence>
<protein>
    <submittedName>
        <fullName evidence="1">Uncharacterized protein</fullName>
    </submittedName>
</protein>
<evidence type="ECO:0000313" key="2">
    <source>
        <dbReference type="Proteomes" id="UP000694406"/>
    </source>
</evidence>
<organism evidence="1 2">
    <name type="scientific">Laticauda laticaudata</name>
    <name type="common">Blue-ringed sea krait</name>
    <name type="synonym">Blue-lipped sea krait</name>
    <dbReference type="NCBI Taxonomy" id="8630"/>
    <lineage>
        <taxon>Eukaryota</taxon>
        <taxon>Metazoa</taxon>
        <taxon>Chordata</taxon>
        <taxon>Craniata</taxon>
        <taxon>Vertebrata</taxon>
        <taxon>Euteleostomi</taxon>
        <taxon>Lepidosauria</taxon>
        <taxon>Squamata</taxon>
        <taxon>Bifurcata</taxon>
        <taxon>Unidentata</taxon>
        <taxon>Episquamata</taxon>
        <taxon>Toxicofera</taxon>
        <taxon>Serpentes</taxon>
        <taxon>Colubroidea</taxon>
        <taxon>Elapidae</taxon>
        <taxon>Laticaudinae</taxon>
        <taxon>Laticauda</taxon>
    </lineage>
</organism>
<keyword evidence="2" id="KW-1185">Reference proteome</keyword>
<accession>A0A8C5S8U5</accession>
<dbReference type="Ensembl" id="ENSLLTT00000014343.1">
    <property type="protein sequence ID" value="ENSLLTP00000013803.1"/>
    <property type="gene ID" value="ENSLLTG00000010588.1"/>
</dbReference>
<sequence length="106" mass="11864">DGGLRKRIYWGCFYFFPWLRMSLWWRSERGGAGGPFLLLSRGSCLKLGQGPAVQLTAQETLSKGTASCDSAPSWEGAWSCPSRRAGLLWPLYDLWTSTSRIPEGNF</sequence>
<reference evidence="1" key="1">
    <citation type="submission" date="2025-08" db="UniProtKB">
        <authorList>
            <consortium name="Ensembl"/>
        </authorList>
    </citation>
    <scope>IDENTIFICATION</scope>
</reference>
<reference evidence="1" key="2">
    <citation type="submission" date="2025-09" db="UniProtKB">
        <authorList>
            <consortium name="Ensembl"/>
        </authorList>
    </citation>
    <scope>IDENTIFICATION</scope>
</reference>
<proteinExistence type="predicted"/>
<dbReference type="Proteomes" id="UP000694406">
    <property type="component" value="Unplaced"/>
</dbReference>
<dbReference type="AlphaFoldDB" id="A0A8C5S8U5"/>
<name>A0A8C5S8U5_LATLA</name>